<evidence type="ECO:0000313" key="2">
    <source>
        <dbReference type="EMBL" id="GBO40464.1"/>
    </source>
</evidence>
<dbReference type="EMBL" id="BGPR01065714">
    <property type="protein sequence ID" value="GBO40464.1"/>
    <property type="molecule type" value="Genomic_DNA"/>
</dbReference>
<dbReference type="AlphaFoldDB" id="A0A4Y2WV19"/>
<evidence type="ECO:0000313" key="3">
    <source>
        <dbReference type="Proteomes" id="UP000499080"/>
    </source>
</evidence>
<sequence length="76" mass="8626">CDKTPNSSEPGIEPVSIQLEHKHTNPYTGRDNARWDRWFIKSFPTSILREMVSGTVSAEMLSQTCRSNLVIESFPT</sequence>
<keyword evidence="3" id="KW-1185">Reference proteome</keyword>
<feature type="region of interest" description="Disordered" evidence="1">
    <location>
        <begin position="1"/>
        <end position="26"/>
    </location>
</feature>
<proteinExistence type="predicted"/>
<comment type="caution">
    <text evidence="2">The sequence shown here is derived from an EMBL/GenBank/DDBJ whole genome shotgun (WGS) entry which is preliminary data.</text>
</comment>
<organism evidence="2 3">
    <name type="scientific">Araneus ventricosus</name>
    <name type="common">Orbweaver spider</name>
    <name type="synonym">Epeira ventricosa</name>
    <dbReference type="NCBI Taxonomy" id="182803"/>
    <lineage>
        <taxon>Eukaryota</taxon>
        <taxon>Metazoa</taxon>
        <taxon>Ecdysozoa</taxon>
        <taxon>Arthropoda</taxon>
        <taxon>Chelicerata</taxon>
        <taxon>Arachnida</taxon>
        <taxon>Araneae</taxon>
        <taxon>Araneomorphae</taxon>
        <taxon>Entelegynae</taxon>
        <taxon>Araneoidea</taxon>
        <taxon>Araneidae</taxon>
        <taxon>Araneus</taxon>
    </lineage>
</organism>
<reference evidence="2 3" key="1">
    <citation type="journal article" date="2019" name="Sci. Rep.">
        <title>Orb-weaving spider Araneus ventricosus genome elucidates the spidroin gene catalogue.</title>
        <authorList>
            <person name="Kono N."/>
            <person name="Nakamura H."/>
            <person name="Ohtoshi R."/>
            <person name="Moran D.A.P."/>
            <person name="Shinohara A."/>
            <person name="Yoshida Y."/>
            <person name="Fujiwara M."/>
            <person name="Mori M."/>
            <person name="Tomita M."/>
            <person name="Arakawa K."/>
        </authorList>
    </citation>
    <scope>NUCLEOTIDE SEQUENCE [LARGE SCALE GENOMIC DNA]</scope>
</reference>
<feature type="non-terminal residue" evidence="2">
    <location>
        <position position="1"/>
    </location>
</feature>
<gene>
    <name evidence="2" type="ORF">AVEN_203603_1</name>
</gene>
<evidence type="ECO:0000256" key="1">
    <source>
        <dbReference type="SAM" id="MobiDB-lite"/>
    </source>
</evidence>
<protein>
    <submittedName>
        <fullName evidence="2">Uncharacterized protein</fullName>
    </submittedName>
</protein>
<accession>A0A4Y2WV19</accession>
<name>A0A4Y2WV19_ARAVE</name>
<dbReference type="Proteomes" id="UP000499080">
    <property type="component" value="Unassembled WGS sequence"/>
</dbReference>